<dbReference type="RefSeq" id="WP_072759793.1">
    <property type="nucleotide sequence ID" value="NZ_FRDJ01000007.1"/>
</dbReference>
<feature type="binding site" evidence="6">
    <location>
        <position position="312"/>
    </location>
    <ligand>
        <name>(S)-malate</name>
        <dbReference type="ChEBI" id="CHEBI:15589"/>
    </ligand>
</feature>
<dbReference type="Pfam" id="PF03949">
    <property type="entry name" value="Malic_M"/>
    <property type="match status" value="1"/>
</dbReference>
<keyword evidence="4" id="KW-0560">Oxidoreductase</keyword>
<evidence type="ECO:0000259" key="8">
    <source>
        <dbReference type="SMART" id="SM00919"/>
    </source>
</evidence>
<keyword evidence="11" id="KW-1185">Reference proteome</keyword>
<evidence type="ECO:0000256" key="2">
    <source>
        <dbReference type="ARBA" id="ARBA00008785"/>
    </source>
</evidence>
<dbReference type="GO" id="GO:0051287">
    <property type="term" value="F:NAD binding"/>
    <property type="evidence" value="ECO:0007669"/>
    <property type="project" value="InterPro"/>
</dbReference>
<evidence type="ECO:0000256" key="3">
    <source>
        <dbReference type="ARBA" id="ARBA00022723"/>
    </source>
</evidence>
<dbReference type="PANTHER" id="PTHR43237">
    <property type="entry name" value="NADP-DEPENDENT MALIC ENZYME"/>
    <property type="match status" value="1"/>
</dbReference>
<dbReference type="SMART" id="SM00919">
    <property type="entry name" value="Malic_M"/>
    <property type="match status" value="1"/>
</dbReference>
<dbReference type="PANTHER" id="PTHR43237:SF4">
    <property type="entry name" value="NADP-DEPENDENT MALIC ENZYME"/>
    <property type="match status" value="1"/>
</dbReference>
<dbReference type="InterPro" id="IPR051674">
    <property type="entry name" value="Malate_Decarboxylase"/>
</dbReference>
<sequence>MTNFDSVMLHEFLNGKYRITTAVEITEDNLKYLYTPGVAQVAQQCADDPKRTFLYTRRKHAVAVISDGSAVLGLGNIGPYGALPVMEGKAILFKEFGDLDAFPICLKTQNVDEIVSIVKNLEPSFGGINLEDISAPRCFEILERLNEEMNIPVFHDDQQGTAVVVIAALLNALKLAGKNIEDVRIVVNGIGAAGYNIVKLLIEFGAKSVIACDINGILNEKTGLHKYHLEIAKLTNSGNISGSLRDALKGTDVFIGVSKGNILNGDDVKLMTRDPIVFALANPIPEVPPEVAYENGAFIVATGRSDYPNQVNNLLAFPGIMRAAVEKQRKIDKALLIKAIEALANFKAPERFSILPKPTDKRVHMEIYNSLISI</sequence>
<dbReference type="InterPro" id="IPR001891">
    <property type="entry name" value="Malic_OxRdtase"/>
</dbReference>
<reference evidence="11" key="1">
    <citation type="submission" date="2016-12" db="EMBL/GenBank/DDBJ databases">
        <authorList>
            <person name="Varghese N."/>
            <person name="Submissions S."/>
        </authorList>
    </citation>
    <scope>NUCLEOTIDE SEQUENCE [LARGE SCALE GENOMIC DNA]</scope>
    <source>
        <strain evidence="11">DSM 13020</strain>
    </source>
</reference>
<dbReference type="InterPro" id="IPR012301">
    <property type="entry name" value="Malic_N_dom"/>
</dbReference>
<dbReference type="Pfam" id="PF00390">
    <property type="entry name" value="malic"/>
    <property type="match status" value="1"/>
</dbReference>
<feature type="domain" description="Malic enzyme N-terminal" evidence="9">
    <location>
        <begin position="14"/>
        <end position="146"/>
    </location>
</feature>
<dbReference type="SUPFAM" id="SSF51735">
    <property type="entry name" value="NAD(P)-binding Rossmann-fold domains"/>
    <property type="match status" value="1"/>
</dbReference>
<dbReference type="InterPro" id="IPR045213">
    <property type="entry name" value="Malic_NAD-bd_bact_type"/>
</dbReference>
<dbReference type="Gene3D" id="3.40.50.720">
    <property type="entry name" value="NAD(P)-binding Rossmann-like Domain"/>
    <property type="match status" value="1"/>
</dbReference>
<dbReference type="EMBL" id="FRDJ01000007">
    <property type="protein sequence ID" value="SHN63877.1"/>
    <property type="molecule type" value="Genomic_DNA"/>
</dbReference>
<protein>
    <submittedName>
        <fullName evidence="10">Malate dehydrogenase (Oxaloacetate-decarboxylating)</fullName>
    </submittedName>
</protein>
<organism evidence="10 11">
    <name type="scientific">Fervidobacterium gondwanense DSM 13020</name>
    <dbReference type="NCBI Taxonomy" id="1121883"/>
    <lineage>
        <taxon>Bacteria</taxon>
        <taxon>Thermotogati</taxon>
        <taxon>Thermotogota</taxon>
        <taxon>Thermotogae</taxon>
        <taxon>Thermotogales</taxon>
        <taxon>Fervidobacteriaceae</taxon>
        <taxon>Fervidobacterium</taxon>
    </lineage>
</organism>
<keyword evidence="3 7" id="KW-0479">Metal-binding</keyword>
<evidence type="ECO:0000256" key="5">
    <source>
        <dbReference type="PIRSR" id="PIRSR000106-1"/>
    </source>
</evidence>
<feature type="binding site" evidence="7">
    <location>
        <position position="131"/>
    </location>
    <ligand>
        <name>a divalent metal cation</name>
        <dbReference type="ChEBI" id="CHEBI:60240"/>
    </ligand>
</feature>
<feature type="active site" description="Proton donor" evidence="5">
    <location>
        <position position="34"/>
    </location>
</feature>
<feature type="active site" description="Proton acceptor" evidence="5">
    <location>
        <position position="89"/>
    </location>
</feature>
<dbReference type="InterPro" id="IPR036291">
    <property type="entry name" value="NAD(P)-bd_dom_sf"/>
</dbReference>
<dbReference type="InterPro" id="IPR015884">
    <property type="entry name" value="Malic_enzyme_CS"/>
</dbReference>
<dbReference type="STRING" id="1121883.SAMN02745226_01391"/>
<dbReference type="SMART" id="SM01274">
    <property type="entry name" value="malic"/>
    <property type="match status" value="1"/>
</dbReference>
<dbReference type="InterPro" id="IPR037062">
    <property type="entry name" value="Malic_N_dom_sf"/>
</dbReference>
<dbReference type="PIRSF" id="PIRSF000106">
    <property type="entry name" value="ME"/>
    <property type="match status" value="1"/>
</dbReference>
<dbReference type="InterPro" id="IPR046346">
    <property type="entry name" value="Aminoacid_DH-like_N_sf"/>
</dbReference>
<proteinExistence type="inferred from homology"/>
<dbReference type="SUPFAM" id="SSF53223">
    <property type="entry name" value="Aminoacid dehydrogenase-like, N-terminal domain"/>
    <property type="match status" value="1"/>
</dbReference>
<comment type="cofactor">
    <cofactor evidence="1">
        <name>Mn(2+)</name>
        <dbReference type="ChEBI" id="CHEBI:29035"/>
    </cofactor>
</comment>
<evidence type="ECO:0000256" key="1">
    <source>
        <dbReference type="ARBA" id="ARBA00001936"/>
    </source>
</evidence>
<dbReference type="PROSITE" id="PS00331">
    <property type="entry name" value="MALIC_ENZYMES"/>
    <property type="match status" value="1"/>
</dbReference>
<feature type="binding site" evidence="7">
    <location>
        <position position="157"/>
    </location>
    <ligand>
        <name>a divalent metal cation</name>
        <dbReference type="ChEBI" id="CHEBI:60240"/>
    </ligand>
</feature>
<evidence type="ECO:0000313" key="10">
    <source>
        <dbReference type="EMBL" id="SHN63877.1"/>
    </source>
</evidence>
<evidence type="ECO:0000313" key="11">
    <source>
        <dbReference type="Proteomes" id="UP000184207"/>
    </source>
</evidence>
<dbReference type="CDD" id="cd05311">
    <property type="entry name" value="NAD_bind_2_malic_enz"/>
    <property type="match status" value="1"/>
</dbReference>
<feature type="domain" description="Malic enzyme NAD-binding" evidence="8">
    <location>
        <begin position="158"/>
        <end position="372"/>
    </location>
</feature>
<dbReference type="GO" id="GO:0016616">
    <property type="term" value="F:oxidoreductase activity, acting on the CH-OH group of donors, NAD or NADP as acceptor"/>
    <property type="evidence" value="ECO:0007669"/>
    <property type="project" value="InterPro"/>
</dbReference>
<comment type="cofactor">
    <cofactor evidence="7">
        <name>Mg(2+)</name>
        <dbReference type="ChEBI" id="CHEBI:18420"/>
    </cofactor>
    <cofactor evidence="7">
        <name>Mn(2+)</name>
        <dbReference type="ChEBI" id="CHEBI:29035"/>
    </cofactor>
    <text evidence="7">Divalent metal cations. Prefers magnesium or manganese.</text>
</comment>
<feature type="binding site" evidence="7">
    <location>
        <position position="132"/>
    </location>
    <ligand>
        <name>a divalent metal cation</name>
        <dbReference type="ChEBI" id="CHEBI:60240"/>
    </ligand>
</feature>
<dbReference type="InterPro" id="IPR012302">
    <property type="entry name" value="Malic_NAD-bd"/>
</dbReference>
<dbReference type="GO" id="GO:0004470">
    <property type="term" value="F:malic enzyme activity"/>
    <property type="evidence" value="ECO:0007669"/>
    <property type="project" value="InterPro"/>
</dbReference>
<dbReference type="GO" id="GO:0046872">
    <property type="term" value="F:metal ion binding"/>
    <property type="evidence" value="ECO:0007669"/>
    <property type="project" value="UniProtKB-KW"/>
</dbReference>
<evidence type="ECO:0000256" key="4">
    <source>
        <dbReference type="ARBA" id="ARBA00023002"/>
    </source>
</evidence>
<evidence type="ECO:0000256" key="6">
    <source>
        <dbReference type="PIRSR" id="PIRSR000106-2"/>
    </source>
</evidence>
<gene>
    <name evidence="10" type="ORF">SAMN02745226_01391</name>
</gene>
<feature type="binding site" evidence="6">
    <location>
        <position position="282"/>
    </location>
    <ligand>
        <name>(S)-malate</name>
        <dbReference type="ChEBI" id="CHEBI:15589"/>
    </ligand>
</feature>
<dbReference type="Gene3D" id="3.40.50.10380">
    <property type="entry name" value="Malic enzyme, N-terminal domain"/>
    <property type="match status" value="1"/>
</dbReference>
<evidence type="ECO:0000259" key="9">
    <source>
        <dbReference type="SMART" id="SM01274"/>
    </source>
</evidence>
<dbReference type="AlphaFoldDB" id="A0A1M7SZQ6"/>
<comment type="similarity">
    <text evidence="2">Belongs to the malic enzymes family.</text>
</comment>
<evidence type="ECO:0000256" key="7">
    <source>
        <dbReference type="PIRSR" id="PIRSR000106-3"/>
    </source>
</evidence>
<name>A0A1M7SZQ6_FERGO</name>
<dbReference type="Proteomes" id="UP000184207">
    <property type="component" value="Unassembled WGS sequence"/>
</dbReference>
<dbReference type="OrthoDB" id="9805787at2"/>
<accession>A0A1M7SZQ6</accession>